<keyword evidence="1 5" id="KW-0489">Methyltransferase</keyword>
<proteinExistence type="predicted"/>
<accession>A0ABW5G3I2</accession>
<dbReference type="Pfam" id="PF13649">
    <property type="entry name" value="Methyltransf_25"/>
    <property type="match status" value="1"/>
</dbReference>
<dbReference type="CDD" id="cd02440">
    <property type="entry name" value="AdoMet_MTases"/>
    <property type="match status" value="1"/>
</dbReference>
<dbReference type="GO" id="GO:0032259">
    <property type="term" value="P:methylation"/>
    <property type="evidence" value="ECO:0007669"/>
    <property type="project" value="UniProtKB-KW"/>
</dbReference>
<keyword evidence="6" id="KW-1185">Reference proteome</keyword>
<dbReference type="RefSeq" id="WP_378270027.1">
    <property type="nucleotide sequence ID" value="NZ_JBHUKR010000021.1"/>
</dbReference>
<dbReference type="InterPro" id="IPR041698">
    <property type="entry name" value="Methyltransf_25"/>
</dbReference>
<keyword evidence="2 5" id="KW-0808">Transferase</keyword>
<comment type="caution">
    <text evidence="5">The sequence shown here is derived from an EMBL/GenBank/DDBJ whole genome shotgun (WGS) entry which is preliminary data.</text>
</comment>
<evidence type="ECO:0000313" key="6">
    <source>
        <dbReference type="Proteomes" id="UP001597417"/>
    </source>
</evidence>
<protein>
    <submittedName>
        <fullName evidence="5">Class I SAM-dependent methyltransferase</fullName>
        <ecNumber evidence="5">2.1.1.222</ecNumber>
        <ecNumber evidence="5">2.1.1.64</ecNumber>
    </submittedName>
</protein>
<dbReference type="InterPro" id="IPR029063">
    <property type="entry name" value="SAM-dependent_MTases_sf"/>
</dbReference>
<sequence length="202" mass="21918">MPFNHNHHYHPLLLRQVPEGAKTALDVGCGTGLFARRLASGGLDVDAMDPAGDVLEVARALGSPGPGRITYRHEDVTRAALGTYDFISAIASIHHVPFETVTALWKALAPGGVLVILGLAKPRSVPELVKWEIVSPPLNLAARIAVAVGERLNGGRDPAPGPPVADWKMTMPQVRRESASLLPGRTVRTLFFWRYLLICRRD</sequence>
<evidence type="ECO:0000313" key="5">
    <source>
        <dbReference type="EMBL" id="MFD2421459.1"/>
    </source>
</evidence>
<evidence type="ECO:0000259" key="4">
    <source>
        <dbReference type="Pfam" id="PF13649"/>
    </source>
</evidence>
<dbReference type="EMBL" id="JBHUKR010000021">
    <property type="protein sequence ID" value="MFD2421459.1"/>
    <property type="molecule type" value="Genomic_DNA"/>
</dbReference>
<gene>
    <name evidence="5" type="ORF">ACFSXZ_34530</name>
</gene>
<evidence type="ECO:0000256" key="1">
    <source>
        <dbReference type="ARBA" id="ARBA00022603"/>
    </source>
</evidence>
<feature type="domain" description="Methyltransferase" evidence="4">
    <location>
        <begin position="25"/>
        <end position="112"/>
    </location>
</feature>
<evidence type="ECO:0000256" key="3">
    <source>
        <dbReference type="ARBA" id="ARBA00022691"/>
    </source>
</evidence>
<name>A0ABW5G3I2_9PSEU</name>
<dbReference type="SUPFAM" id="SSF53335">
    <property type="entry name" value="S-adenosyl-L-methionine-dependent methyltransferases"/>
    <property type="match status" value="1"/>
</dbReference>
<dbReference type="PANTHER" id="PTHR43464:SF19">
    <property type="entry name" value="UBIQUINONE BIOSYNTHESIS O-METHYLTRANSFERASE, MITOCHONDRIAL"/>
    <property type="match status" value="1"/>
</dbReference>
<dbReference type="PANTHER" id="PTHR43464">
    <property type="entry name" value="METHYLTRANSFERASE"/>
    <property type="match status" value="1"/>
</dbReference>
<dbReference type="GO" id="GO:0102208">
    <property type="term" value="F:2-polyprenyl-6-hydroxyphenol methylase activity"/>
    <property type="evidence" value="ECO:0007669"/>
    <property type="project" value="UniProtKB-EC"/>
</dbReference>
<evidence type="ECO:0000256" key="2">
    <source>
        <dbReference type="ARBA" id="ARBA00022679"/>
    </source>
</evidence>
<dbReference type="Proteomes" id="UP001597417">
    <property type="component" value="Unassembled WGS sequence"/>
</dbReference>
<dbReference type="EC" id="2.1.1.64" evidence="5"/>
<reference evidence="6" key="1">
    <citation type="journal article" date="2019" name="Int. J. Syst. Evol. Microbiol.">
        <title>The Global Catalogue of Microorganisms (GCM) 10K type strain sequencing project: providing services to taxonomists for standard genome sequencing and annotation.</title>
        <authorList>
            <consortium name="The Broad Institute Genomics Platform"/>
            <consortium name="The Broad Institute Genome Sequencing Center for Infectious Disease"/>
            <person name="Wu L."/>
            <person name="Ma J."/>
        </authorList>
    </citation>
    <scope>NUCLEOTIDE SEQUENCE [LARGE SCALE GENOMIC DNA]</scope>
    <source>
        <strain evidence="6">CGMCC 4.7645</strain>
    </source>
</reference>
<keyword evidence="3" id="KW-0949">S-adenosyl-L-methionine</keyword>
<dbReference type="Gene3D" id="3.40.50.150">
    <property type="entry name" value="Vaccinia Virus protein VP39"/>
    <property type="match status" value="1"/>
</dbReference>
<dbReference type="EC" id="2.1.1.222" evidence="5"/>
<organism evidence="5 6">
    <name type="scientific">Amycolatopsis pigmentata</name>
    <dbReference type="NCBI Taxonomy" id="450801"/>
    <lineage>
        <taxon>Bacteria</taxon>
        <taxon>Bacillati</taxon>
        <taxon>Actinomycetota</taxon>
        <taxon>Actinomycetes</taxon>
        <taxon>Pseudonocardiales</taxon>
        <taxon>Pseudonocardiaceae</taxon>
        <taxon>Amycolatopsis</taxon>
    </lineage>
</organism>
<dbReference type="GO" id="GO:0061542">
    <property type="term" value="F:3-demethylubiquinol 3-O-methyltransferase activity"/>
    <property type="evidence" value="ECO:0007669"/>
    <property type="project" value="UniProtKB-EC"/>
</dbReference>